<dbReference type="EMBL" id="OZ075146">
    <property type="protein sequence ID" value="CAL5052271.1"/>
    <property type="molecule type" value="Genomic_DNA"/>
</dbReference>
<sequence length="504" mass="56487">MANQLFQAASLQHGFRQDQLYLVLYLEQEYCRPKKNRKEVKPNSDNEFGVTVVSDWPLYDGLELKAKKVACVRGHQTGKDKHGSCFLSCNIIFLDDSCYPGSTLVVTGMMEQGNHKGEWAIVGGTGKFNLAQGAIYYDAVEDNNQLPSVIKELHIGVVFTPMERSSLRLMFCEFNPSEVEDAINDAIKNRMDLGRGGYGSVYKAKLRKITVAVKIKNDASWQGKREFNQEVEILKKTRHENLVTLVGACSKKLALVYEFLPNGTLQDRLKQDSFSWEERVRVAIGICSGLEFLHNAKPDPIAHGDLKPSNILFDAEDVCKLGDFGISRLLKYTEDTGTPSHTTGLPKGSASYIDPEFERTRRLTPPSDVYALGIILLQLVTGRGATRLREDVASDMEKFGDRKKDTTQTKKICKLLVDPKLQRQKLDEKSELNVVKMIRLGLKCSNGTRKERPDLETEVRPEIESMRSCASVHEERPPPIDQGVGGTSLQESEFFDPYGINGSL</sequence>
<keyword evidence="15" id="KW-1185">Reference proteome</keyword>
<dbReference type="PANTHER" id="PTHR45647">
    <property type="entry name" value="OS02G0152300 PROTEIN"/>
    <property type="match status" value="1"/>
</dbReference>
<dbReference type="InterPro" id="IPR004265">
    <property type="entry name" value="Dirigent"/>
</dbReference>
<accession>A0ABC9E7E1</accession>
<comment type="subunit">
    <text evidence="3 11">Homodimer.</text>
</comment>
<dbReference type="PROSITE" id="PS00108">
    <property type="entry name" value="PROTEIN_KINASE_ST"/>
    <property type="match status" value="1"/>
</dbReference>
<dbReference type="AlphaFoldDB" id="A0ABC9E7E1"/>
<keyword evidence="11" id="KW-0052">Apoplast</keyword>
<evidence type="ECO:0000313" key="15">
    <source>
        <dbReference type="Proteomes" id="UP001497457"/>
    </source>
</evidence>
<evidence type="ECO:0000256" key="6">
    <source>
        <dbReference type="ARBA" id="ARBA00022741"/>
    </source>
</evidence>
<evidence type="ECO:0000256" key="2">
    <source>
        <dbReference type="ARBA" id="ARBA00010746"/>
    </source>
</evidence>
<dbReference type="GO" id="GO:0009699">
    <property type="term" value="P:phenylpropanoid biosynthetic process"/>
    <property type="evidence" value="ECO:0007669"/>
    <property type="project" value="UniProtKB-ARBA"/>
</dbReference>
<dbReference type="Pfam" id="PF03018">
    <property type="entry name" value="Dirigent"/>
    <property type="match status" value="1"/>
</dbReference>
<comment type="similarity">
    <text evidence="2 11">Belongs to the plant dirigent protein family.</text>
</comment>
<evidence type="ECO:0000256" key="5">
    <source>
        <dbReference type="ARBA" id="ARBA00022679"/>
    </source>
</evidence>
<keyword evidence="7" id="KW-0418">Kinase</keyword>
<organism evidence="14 15">
    <name type="scientific">Urochloa decumbens</name>
    <dbReference type="NCBI Taxonomy" id="240449"/>
    <lineage>
        <taxon>Eukaryota</taxon>
        <taxon>Viridiplantae</taxon>
        <taxon>Streptophyta</taxon>
        <taxon>Embryophyta</taxon>
        <taxon>Tracheophyta</taxon>
        <taxon>Spermatophyta</taxon>
        <taxon>Magnoliopsida</taxon>
        <taxon>Liliopsida</taxon>
        <taxon>Poales</taxon>
        <taxon>Poaceae</taxon>
        <taxon>PACMAD clade</taxon>
        <taxon>Panicoideae</taxon>
        <taxon>Panicodae</taxon>
        <taxon>Paniceae</taxon>
        <taxon>Melinidinae</taxon>
        <taxon>Urochloa</taxon>
    </lineage>
</organism>
<dbReference type="SUPFAM" id="SSF56112">
    <property type="entry name" value="Protein kinase-like (PK-like)"/>
    <property type="match status" value="1"/>
</dbReference>
<dbReference type="Pfam" id="PF00069">
    <property type="entry name" value="Pkinase"/>
    <property type="match status" value="1"/>
</dbReference>
<keyword evidence="5" id="KW-0808">Transferase</keyword>
<evidence type="ECO:0000256" key="10">
    <source>
        <dbReference type="PROSITE-ProRule" id="PRU10141"/>
    </source>
</evidence>
<keyword evidence="6 10" id="KW-0547">Nucleotide-binding</keyword>
<dbReference type="Gene3D" id="1.10.510.10">
    <property type="entry name" value="Transferase(Phosphotransferase) domain 1"/>
    <property type="match status" value="1"/>
</dbReference>
<dbReference type="Gene3D" id="2.40.480.10">
    <property type="entry name" value="Allene oxide cyclase-like"/>
    <property type="match status" value="1"/>
</dbReference>
<feature type="domain" description="Protein kinase" evidence="13">
    <location>
        <begin position="187"/>
        <end position="463"/>
    </location>
</feature>
<evidence type="ECO:0000313" key="14">
    <source>
        <dbReference type="EMBL" id="CAL5052271.1"/>
    </source>
</evidence>
<dbReference type="InterPro" id="IPR000719">
    <property type="entry name" value="Prot_kinase_dom"/>
</dbReference>
<dbReference type="InterPro" id="IPR044859">
    <property type="entry name" value="Allene_oxi_cyc_Dirigent"/>
</dbReference>
<keyword evidence="8" id="KW-0833">Ubl conjugation pathway</keyword>
<evidence type="ECO:0000256" key="9">
    <source>
        <dbReference type="ARBA" id="ARBA00022840"/>
    </source>
</evidence>
<evidence type="ECO:0000256" key="1">
    <source>
        <dbReference type="ARBA" id="ARBA00000900"/>
    </source>
</evidence>
<dbReference type="PANTHER" id="PTHR45647:SF154">
    <property type="entry name" value="OS11G0618300 PROTEIN"/>
    <property type="match status" value="1"/>
</dbReference>
<dbReference type="Proteomes" id="UP001497457">
    <property type="component" value="Chromosome 36b"/>
</dbReference>
<keyword evidence="9 10" id="KW-0067">ATP-binding</keyword>
<evidence type="ECO:0000256" key="8">
    <source>
        <dbReference type="ARBA" id="ARBA00022786"/>
    </source>
</evidence>
<dbReference type="InterPro" id="IPR051348">
    <property type="entry name" value="U-box_ubiquitin_ligases"/>
</dbReference>
<name>A0ABC9E7E1_9POAL</name>
<dbReference type="InterPro" id="IPR011009">
    <property type="entry name" value="Kinase-like_dom_sf"/>
</dbReference>
<reference evidence="14" key="1">
    <citation type="submission" date="2024-10" db="EMBL/GenBank/DDBJ databases">
        <authorList>
            <person name="Ryan C."/>
        </authorList>
    </citation>
    <scope>NUCLEOTIDE SEQUENCE [LARGE SCALE GENOMIC DNA]</scope>
</reference>
<dbReference type="SMART" id="SM00220">
    <property type="entry name" value="S_TKc"/>
    <property type="match status" value="1"/>
</dbReference>
<comment type="catalytic activity">
    <reaction evidence="1">
        <text>S-ubiquitinyl-[E2 ubiquitin-conjugating enzyme]-L-cysteine + [acceptor protein]-L-lysine = [E2 ubiquitin-conjugating enzyme]-L-cysteine + N(6)-ubiquitinyl-[acceptor protein]-L-lysine.</text>
        <dbReference type="EC" id="2.3.2.27"/>
    </reaction>
</comment>
<dbReference type="GO" id="GO:0005524">
    <property type="term" value="F:ATP binding"/>
    <property type="evidence" value="ECO:0007669"/>
    <property type="project" value="UniProtKB-UniRule"/>
</dbReference>
<dbReference type="GO" id="GO:0061630">
    <property type="term" value="F:ubiquitin protein ligase activity"/>
    <property type="evidence" value="ECO:0007669"/>
    <property type="project" value="UniProtKB-EC"/>
</dbReference>
<evidence type="ECO:0000256" key="3">
    <source>
        <dbReference type="ARBA" id="ARBA00011738"/>
    </source>
</evidence>
<dbReference type="GO" id="GO:0016301">
    <property type="term" value="F:kinase activity"/>
    <property type="evidence" value="ECO:0007669"/>
    <property type="project" value="UniProtKB-KW"/>
</dbReference>
<proteinExistence type="inferred from homology"/>
<evidence type="ECO:0000256" key="11">
    <source>
        <dbReference type="RuleBase" id="RU363099"/>
    </source>
</evidence>
<feature type="region of interest" description="Disordered" evidence="12">
    <location>
        <begin position="470"/>
        <end position="492"/>
    </location>
</feature>
<comment type="subcellular location">
    <subcellularLocation>
        <location evidence="11">Secreted</location>
        <location evidence="11">Extracellular space</location>
        <location evidence="11">Apoplast</location>
    </subcellularLocation>
</comment>
<dbReference type="InterPro" id="IPR017441">
    <property type="entry name" value="Protein_kinase_ATP_BS"/>
</dbReference>
<keyword evidence="4 11" id="KW-0964">Secreted</keyword>
<evidence type="ECO:0000256" key="7">
    <source>
        <dbReference type="ARBA" id="ARBA00022777"/>
    </source>
</evidence>
<evidence type="ECO:0000256" key="12">
    <source>
        <dbReference type="SAM" id="MobiDB-lite"/>
    </source>
</evidence>
<protein>
    <recommendedName>
        <fullName evidence="11">Dirigent protein</fullName>
    </recommendedName>
</protein>
<comment type="function">
    <text evidence="11">Dirigent proteins impart stereoselectivity on the phenoxy radical-coupling reaction, yielding optically active lignans from two molecules of coniferyl alcohol in the biosynthesis of lignans, flavonolignans, and alkaloids and thus plays a central role in plant secondary metabolism.</text>
</comment>
<evidence type="ECO:0000259" key="13">
    <source>
        <dbReference type="PROSITE" id="PS50011"/>
    </source>
</evidence>
<feature type="binding site" evidence="10">
    <location>
        <position position="214"/>
    </location>
    <ligand>
        <name>ATP</name>
        <dbReference type="ChEBI" id="CHEBI:30616"/>
    </ligand>
</feature>
<dbReference type="PROSITE" id="PS00107">
    <property type="entry name" value="PROTEIN_KINASE_ATP"/>
    <property type="match status" value="1"/>
</dbReference>
<evidence type="ECO:0000256" key="4">
    <source>
        <dbReference type="ARBA" id="ARBA00022525"/>
    </source>
</evidence>
<dbReference type="InterPro" id="IPR008271">
    <property type="entry name" value="Ser/Thr_kinase_AS"/>
</dbReference>
<gene>
    <name evidence="14" type="ORF">URODEC1_LOCUS92620</name>
</gene>
<dbReference type="PROSITE" id="PS50011">
    <property type="entry name" value="PROTEIN_KINASE_DOM"/>
    <property type="match status" value="1"/>
</dbReference>
<dbReference type="GO" id="GO:0048046">
    <property type="term" value="C:apoplast"/>
    <property type="evidence" value="ECO:0007669"/>
    <property type="project" value="UniProtKB-SubCell"/>
</dbReference>